<keyword evidence="12" id="KW-1133">Transmembrane helix</keyword>
<keyword evidence="8" id="KW-0325">Glycoprotein</keyword>
<evidence type="ECO:0000313" key="15">
    <source>
        <dbReference type="Proteomes" id="UP000030143"/>
    </source>
</evidence>
<dbReference type="PhylomeDB" id="A0A0A2IUR0"/>
<dbReference type="InterPro" id="IPR014480">
    <property type="entry name" value="Mannan-1_6-alpha_mannosidase"/>
</dbReference>
<dbReference type="GO" id="GO:0016052">
    <property type="term" value="P:carbohydrate catabolic process"/>
    <property type="evidence" value="ECO:0007669"/>
    <property type="project" value="InterPro"/>
</dbReference>
<dbReference type="AlphaFoldDB" id="A0A0A2IUR0"/>
<dbReference type="SUPFAM" id="SSF48208">
    <property type="entry name" value="Six-hairpin glycosidases"/>
    <property type="match status" value="1"/>
</dbReference>
<evidence type="ECO:0000256" key="9">
    <source>
        <dbReference type="ARBA" id="ARBA00023295"/>
    </source>
</evidence>
<dbReference type="GO" id="GO:0009272">
    <property type="term" value="P:fungal-type cell wall biogenesis"/>
    <property type="evidence" value="ECO:0007669"/>
    <property type="project" value="TreeGrafter"/>
</dbReference>
<evidence type="ECO:0000256" key="7">
    <source>
        <dbReference type="ARBA" id="ARBA00023136"/>
    </source>
</evidence>
<evidence type="ECO:0000256" key="3">
    <source>
        <dbReference type="ARBA" id="ARBA00009699"/>
    </source>
</evidence>
<keyword evidence="7 12" id="KW-0472">Membrane</keyword>
<dbReference type="RefSeq" id="XP_016602949.1">
    <property type="nucleotide sequence ID" value="XM_016739062.1"/>
</dbReference>
<evidence type="ECO:0000256" key="1">
    <source>
        <dbReference type="ARBA" id="ARBA00001452"/>
    </source>
</evidence>
<dbReference type="PANTHER" id="PTHR12145:SF37">
    <property type="entry name" value="MANNAN ENDO-1,6-ALPHA-MANNOSIDASE"/>
    <property type="match status" value="1"/>
</dbReference>
<keyword evidence="15" id="KW-1185">Reference proteome</keyword>
<comment type="subcellular location">
    <subcellularLocation>
        <location evidence="2">Endomembrane system</location>
    </subcellularLocation>
</comment>
<accession>A0A0A2IUR0</accession>
<feature type="chain" id="PRO_5009752480" description="Mannan endo-1,6-alpha-mannosidase" evidence="13">
    <location>
        <begin position="23"/>
        <end position="480"/>
    </location>
</feature>
<feature type="transmembrane region" description="Helical" evidence="12">
    <location>
        <begin position="456"/>
        <end position="477"/>
    </location>
</feature>
<evidence type="ECO:0000256" key="11">
    <source>
        <dbReference type="SAM" id="MobiDB-lite"/>
    </source>
</evidence>
<dbReference type="InterPro" id="IPR005198">
    <property type="entry name" value="Glyco_hydro_76"/>
</dbReference>
<dbReference type="GO" id="GO:0008496">
    <property type="term" value="F:mannan endo-1,6-alpha-mannosidase activity"/>
    <property type="evidence" value="ECO:0007669"/>
    <property type="project" value="UniProtKB-UniRule"/>
</dbReference>
<organism evidence="14 15">
    <name type="scientific">Penicillium expansum</name>
    <name type="common">Blue mold rot fungus</name>
    <dbReference type="NCBI Taxonomy" id="27334"/>
    <lineage>
        <taxon>Eukaryota</taxon>
        <taxon>Fungi</taxon>
        <taxon>Dikarya</taxon>
        <taxon>Ascomycota</taxon>
        <taxon>Pezizomycotina</taxon>
        <taxon>Eurotiomycetes</taxon>
        <taxon>Eurotiomycetidae</taxon>
        <taxon>Eurotiales</taxon>
        <taxon>Aspergillaceae</taxon>
        <taxon>Penicillium</taxon>
    </lineage>
</organism>
<gene>
    <name evidence="14" type="ORF">PEX2_017870</name>
</gene>
<comment type="catalytic activity">
    <reaction evidence="1 10">
        <text>Random hydrolysis of (1-&gt;6)-alpha-D-mannosidic linkages in unbranched (1-&gt;6)-mannans.</text>
        <dbReference type="EC" id="3.2.1.101"/>
    </reaction>
</comment>
<evidence type="ECO:0000256" key="12">
    <source>
        <dbReference type="SAM" id="Phobius"/>
    </source>
</evidence>
<feature type="region of interest" description="Disordered" evidence="11">
    <location>
        <begin position="424"/>
        <end position="444"/>
    </location>
</feature>
<evidence type="ECO:0000256" key="8">
    <source>
        <dbReference type="ARBA" id="ARBA00023180"/>
    </source>
</evidence>
<dbReference type="InterPro" id="IPR008928">
    <property type="entry name" value="6-hairpin_glycosidase_sf"/>
</dbReference>
<evidence type="ECO:0000256" key="13">
    <source>
        <dbReference type="SAM" id="SignalP"/>
    </source>
</evidence>
<dbReference type="PANTHER" id="PTHR12145">
    <property type="entry name" value="MANNAN ENDO-1,6-ALPHA-MANNOSIDASE DCW1"/>
    <property type="match status" value="1"/>
</dbReference>
<dbReference type="PIRSF" id="PIRSF016302">
    <property type="entry name" value="Man_a_manosd"/>
    <property type="match status" value="1"/>
</dbReference>
<feature type="signal peptide" evidence="13">
    <location>
        <begin position="1"/>
        <end position="22"/>
    </location>
</feature>
<dbReference type="FunFam" id="1.50.10.20:FF:000006">
    <property type="entry name" value="Mannan endo-1,6-alpha-mannosidase"/>
    <property type="match status" value="1"/>
</dbReference>
<name>A0A0A2IUR0_PENEN</name>
<reference evidence="14 15" key="1">
    <citation type="journal article" date="2015" name="Mol. Plant Microbe Interact.">
        <title>Genome, transcriptome, and functional analyses of Penicillium expansum provide new insights into secondary metabolism and pathogenicity.</title>
        <authorList>
            <person name="Ballester A.R."/>
            <person name="Marcet-Houben M."/>
            <person name="Levin E."/>
            <person name="Sela N."/>
            <person name="Selma-Lazaro C."/>
            <person name="Carmona L."/>
            <person name="Wisniewski M."/>
            <person name="Droby S."/>
            <person name="Gonzalez-Candelas L."/>
            <person name="Gabaldon T."/>
        </authorList>
    </citation>
    <scope>NUCLEOTIDE SEQUENCE [LARGE SCALE GENOMIC DNA]</scope>
    <source>
        <strain evidence="14 15">MD-8</strain>
    </source>
</reference>
<dbReference type="STRING" id="27334.A0A0A2IUR0"/>
<sequence length="480" mass="52542">MILSKWLATLLGGAFAVQGALAIELNIDDESTTLPLPSLSHSLANSVFLSGSLKSAAKTVATTMMDYYNSRESKNIPGKFDGTWWEGGSMFMTLILYWFVSGDTQFNDAVQEGMYFQKGDDNFFPSNYSQYLGNDDQVFWGLAAITAAEFNYPERDGEPSWVSLAQGVFNTQYPRWDTSSCHGGMRWQIWPYQDGYLTKNAISNGGLFQLSARLALYTGNKTYADWAERIWDWSATTPLLKQKNWNIADTTTCGTQCTDHGDFQWTYNYATYISGAAYMHNYTNGTETKWKEGIEGLIKTSQQFYPTTGFDGAAGQILSDITCEGGGNCDRNQITFKAYFSNWLGMLTTIVPGTYDLIFPQLKTSAQAAAKQCSGGDDGSHCGIRWYKQAAWDGTKGLEQQMAVLGVLSANLIPFKNKAPLTLSSGGTSKSNPTAGTNTSDNNVPVLNTIGTGDRAGAGVLTVIFVSGWAIAVTWMIRGG</sequence>
<keyword evidence="6 10" id="KW-0378">Hydrolase</keyword>
<dbReference type="VEuPathDB" id="FungiDB:PEXP_065420"/>
<dbReference type="OrthoDB" id="4187847at2759"/>
<protein>
    <recommendedName>
        <fullName evidence="4 10">Mannan endo-1,6-alpha-mannosidase</fullName>
        <ecNumber evidence="4 10">3.2.1.101</ecNumber>
    </recommendedName>
</protein>
<dbReference type="HOGENOM" id="CLU_025694_1_1_1"/>
<evidence type="ECO:0000256" key="5">
    <source>
        <dbReference type="ARBA" id="ARBA00022729"/>
    </source>
</evidence>
<comment type="caution">
    <text evidence="14">The sequence shown here is derived from an EMBL/GenBank/DDBJ whole genome shotgun (WGS) entry which is preliminary data.</text>
</comment>
<evidence type="ECO:0000256" key="4">
    <source>
        <dbReference type="ARBA" id="ARBA00012350"/>
    </source>
</evidence>
<comment type="similarity">
    <text evidence="3 10">Belongs to the glycosyl hydrolase 76 family.</text>
</comment>
<keyword evidence="12" id="KW-0812">Transmembrane</keyword>
<keyword evidence="9 10" id="KW-0326">Glycosidase</keyword>
<dbReference type="EMBL" id="JQFZ01000021">
    <property type="protein sequence ID" value="KGO62380.1"/>
    <property type="molecule type" value="Genomic_DNA"/>
</dbReference>
<evidence type="ECO:0000256" key="10">
    <source>
        <dbReference type="PIRNR" id="PIRNR016302"/>
    </source>
</evidence>
<dbReference type="Pfam" id="PF03663">
    <property type="entry name" value="Glyco_hydro_76"/>
    <property type="match status" value="1"/>
</dbReference>
<evidence type="ECO:0000256" key="6">
    <source>
        <dbReference type="ARBA" id="ARBA00022801"/>
    </source>
</evidence>
<evidence type="ECO:0000313" key="14">
    <source>
        <dbReference type="EMBL" id="KGO62380.1"/>
    </source>
</evidence>
<proteinExistence type="inferred from homology"/>
<dbReference type="Proteomes" id="UP000030143">
    <property type="component" value="Unassembled WGS sequence"/>
</dbReference>
<keyword evidence="5 13" id="KW-0732">Signal</keyword>
<dbReference type="EC" id="3.2.1.101" evidence="4 10"/>
<dbReference type="GO" id="GO:0012505">
    <property type="term" value="C:endomembrane system"/>
    <property type="evidence" value="ECO:0007669"/>
    <property type="project" value="UniProtKB-SubCell"/>
</dbReference>
<dbReference type="Gene3D" id="1.50.10.20">
    <property type="match status" value="1"/>
</dbReference>
<dbReference type="GeneID" id="27674481"/>
<evidence type="ECO:0000256" key="2">
    <source>
        <dbReference type="ARBA" id="ARBA00004308"/>
    </source>
</evidence>